<organism evidence="1 2">
    <name type="scientific">Salinibacter ruber</name>
    <dbReference type="NCBI Taxonomy" id="146919"/>
    <lineage>
        <taxon>Bacteria</taxon>
        <taxon>Pseudomonadati</taxon>
        <taxon>Rhodothermota</taxon>
        <taxon>Rhodothermia</taxon>
        <taxon>Rhodothermales</taxon>
        <taxon>Salinibacteraceae</taxon>
        <taxon>Salinibacter</taxon>
    </lineage>
</organism>
<accession>A0A9X2V1V8</accession>
<dbReference type="RefSeq" id="WP_259039595.1">
    <property type="nucleotide sequence ID" value="NZ_JANUAR010000007.1"/>
</dbReference>
<dbReference type="Proteomes" id="UP001155144">
    <property type="component" value="Unassembled WGS sequence"/>
</dbReference>
<sequence length="325" mass="35213">MSTAPGLGRGLSAGIAVLVGALLVLAVSGTARAQDKKMKKMLMQLQEMNQADGYLEAHRDVENPPELLGGPISFTVQQNSGGVFVGLPDKRELDSDVFGTPDMPLAFTGTPGMTGVPVPFRETENGEFTQLDRNTPFGNKSTAMPNGTMMLKAADVTATDAATTEDEVTFKASWEDADGNTYAVRCCEMLATAGPEFPTFGGVVTNHLLHGFSGVGTPLMPTEYTYAAFWGMGAVLKNGEVVDKPRIVHGMLTEYVRTEGYELASDSEVTPTRKHFHLMVAPFMPVQHKFEHDNVSTGFTLPNGKELPFWHVMFENLDIDSERGE</sequence>
<reference evidence="1" key="1">
    <citation type="submission" date="2022-08" db="EMBL/GenBank/DDBJ databases">
        <title>Genomic Encyclopedia of Type Strains, Phase V (KMG-V): Genome sequencing to study the core and pangenomes of soil and plant-associated prokaryotes.</title>
        <authorList>
            <person name="Whitman W."/>
        </authorList>
    </citation>
    <scope>NUCLEOTIDE SEQUENCE</scope>
    <source>
        <strain evidence="1">SP3026</strain>
    </source>
</reference>
<comment type="caution">
    <text evidence="1">The sequence shown here is derived from an EMBL/GenBank/DDBJ whole genome shotgun (WGS) entry which is preliminary data.</text>
</comment>
<gene>
    <name evidence="1" type="ORF">GGP45_000005</name>
</gene>
<proteinExistence type="predicted"/>
<dbReference type="AlphaFoldDB" id="A0A9X2V1V8"/>
<evidence type="ECO:0000313" key="1">
    <source>
        <dbReference type="EMBL" id="MCS4119687.1"/>
    </source>
</evidence>
<protein>
    <submittedName>
        <fullName evidence="1">Uncharacterized protein</fullName>
    </submittedName>
</protein>
<dbReference type="EMBL" id="JANUBL010000001">
    <property type="protein sequence ID" value="MCS4119687.1"/>
    <property type="molecule type" value="Genomic_DNA"/>
</dbReference>
<evidence type="ECO:0000313" key="2">
    <source>
        <dbReference type="Proteomes" id="UP001155144"/>
    </source>
</evidence>
<name>A0A9X2V1V8_9BACT</name>